<evidence type="ECO:0000256" key="2">
    <source>
        <dbReference type="ARBA" id="ARBA00022679"/>
    </source>
</evidence>
<comment type="similarity">
    <text evidence="1">Belongs to the plant acyltransferase family.</text>
</comment>
<keyword evidence="2" id="KW-0808">Transferase</keyword>
<dbReference type="Pfam" id="PF02458">
    <property type="entry name" value="Transferase"/>
    <property type="match status" value="1"/>
</dbReference>
<evidence type="ECO:0000256" key="1">
    <source>
        <dbReference type="ARBA" id="ARBA00009861"/>
    </source>
</evidence>
<sequence>MATMNYMQHLQIVSTETIKPSSPTPPNLNTHTLSLFDQLAPHIFVPLVFFFSHQGPGSGTCIQLLRRSLSMTLSRYYPFAGRIKDNVSVDCNDEGVTFVEARLEGVMMSEILENPRSEIVEVLFVDGLQWKDSKIGALLKVQITFFECGGLSIGVMLSHRLGDLATLVKFVKDWAVVTRNSGFGEEIVNPLFNSADLFPHGDLPAMSGAVVEEGNFTCNRFVFEGSKIVSLKNRISEKVENPSRVEVVSALIYKAIISASRNSQNHPTLLLQTLNLRKRVAPPLPESLVGSLVSFFPVGVGGEREVIELHELVGTMRKEMGEFCNKYAKKYRTKEWPELIKRRLNESREILSKNGNNQLVYRFSSGCNFPIYEVDFGWGAADWVTVAAFKLKNTVMMLDAKNGGGIEALVSLQDHEMAAFQHNQELLAFASLNPSAN</sequence>
<protein>
    <submittedName>
        <fullName evidence="4">Uncharacterized protein</fullName>
    </submittedName>
</protein>
<reference evidence="4 5" key="1">
    <citation type="submission" date="2024-03" db="EMBL/GenBank/DDBJ databases">
        <authorList>
            <person name="Gkanogiannis A."/>
            <person name="Becerra Lopez-Lavalle L."/>
        </authorList>
    </citation>
    <scope>NUCLEOTIDE SEQUENCE [LARGE SCALE GENOMIC DNA]</scope>
</reference>
<dbReference type="Gene3D" id="3.30.559.10">
    <property type="entry name" value="Chloramphenicol acetyltransferase-like domain"/>
    <property type="match status" value="2"/>
</dbReference>
<accession>A0ABP0XW77</accession>
<dbReference type="EMBL" id="OZ021745">
    <property type="protein sequence ID" value="CAK9312420.1"/>
    <property type="molecule type" value="Genomic_DNA"/>
</dbReference>
<dbReference type="Proteomes" id="UP001642487">
    <property type="component" value="Chromosome 11"/>
</dbReference>
<dbReference type="InterPro" id="IPR023213">
    <property type="entry name" value="CAT-like_dom_sf"/>
</dbReference>
<gene>
    <name evidence="4" type="ORF">CITCOLO1_LOCUS4107</name>
</gene>
<keyword evidence="5" id="KW-1185">Reference proteome</keyword>
<keyword evidence="3" id="KW-0012">Acyltransferase</keyword>
<evidence type="ECO:0000313" key="5">
    <source>
        <dbReference type="Proteomes" id="UP001642487"/>
    </source>
</evidence>
<dbReference type="PANTHER" id="PTHR31623:SF122">
    <property type="entry name" value="HXXXD-TYPE ACYL-TRANSFERASE FAMILY PROTEIN"/>
    <property type="match status" value="1"/>
</dbReference>
<proteinExistence type="inferred from homology"/>
<name>A0ABP0XW77_9ROSI</name>
<evidence type="ECO:0000313" key="4">
    <source>
        <dbReference type="EMBL" id="CAK9312420.1"/>
    </source>
</evidence>
<organism evidence="4 5">
    <name type="scientific">Citrullus colocynthis</name>
    <name type="common">colocynth</name>
    <dbReference type="NCBI Taxonomy" id="252529"/>
    <lineage>
        <taxon>Eukaryota</taxon>
        <taxon>Viridiplantae</taxon>
        <taxon>Streptophyta</taxon>
        <taxon>Embryophyta</taxon>
        <taxon>Tracheophyta</taxon>
        <taxon>Spermatophyta</taxon>
        <taxon>Magnoliopsida</taxon>
        <taxon>eudicotyledons</taxon>
        <taxon>Gunneridae</taxon>
        <taxon>Pentapetalae</taxon>
        <taxon>rosids</taxon>
        <taxon>fabids</taxon>
        <taxon>Cucurbitales</taxon>
        <taxon>Cucurbitaceae</taxon>
        <taxon>Benincaseae</taxon>
        <taxon>Citrullus</taxon>
    </lineage>
</organism>
<dbReference type="PANTHER" id="PTHR31623">
    <property type="entry name" value="F21J9.9"/>
    <property type="match status" value="1"/>
</dbReference>
<evidence type="ECO:0000256" key="3">
    <source>
        <dbReference type="ARBA" id="ARBA00023315"/>
    </source>
</evidence>